<accession>E8R3G7</accession>
<keyword evidence="1" id="KW-0732">Signal</keyword>
<evidence type="ECO:0000313" key="3">
    <source>
        <dbReference type="Proteomes" id="UP000008631"/>
    </source>
</evidence>
<dbReference type="AlphaFoldDB" id="E8R3G7"/>
<evidence type="ECO:0000313" key="2">
    <source>
        <dbReference type="EMBL" id="ADV61534.1"/>
    </source>
</evidence>
<dbReference type="STRING" id="575540.Isop_0945"/>
<dbReference type="EMBL" id="CP002353">
    <property type="protein sequence ID" value="ADV61534.1"/>
    <property type="molecule type" value="Genomic_DNA"/>
</dbReference>
<sequence length="836" mass="91038">MPRPSFVSRSRWKPLSQRDPVGFRPRLMMIVLGVVTGGAVAERTEASRTAVTQQPPAAEATPPRLADYYGFLPPEIYKTDRRVESLRVADFDGDGVGDVAFANNDRGRIDFLLSSSDPVAPIKEPKAEPNLIASDKRMRLVSVPSSKVVQSLVCADFNGDGKPDIAYYGLPSGVVILLNQGGGKFTEGRRLEAEETVRSSSALKTADLNGDGKADLALLRDKETVVWIQGTEGRFDEPRRFPHTAPNPSILKLNDVNGDGNIDLIISGQDRDFPLRIRMATGPEHGLFGPEQRFRLDRIRALEFANLDGNPGDELLMIESQSGRLQVMALREGELDAADSYGRLMFYPMPEGSSRNRDMAVADLDGDGLNDVVVSDPANTQLVVHLGTSDGPGPARFYPSLLETQRVVAADLDGDGRAEVYVLSTKERQVGHAEFTEGRLSFPSPIALEGEPLAIAAGPLGPEGQPALIALERDPKANGGKAGVVLRGFRMSRDAKGSLKEEPLALSEDAPTLALEKAETINRLKPVDLDGDGVLDLLALRDGSTSTEPLHLFGSKEGRYRLRTFANSPLLGVDSAQVISANLDEEREQEPERERRDALLVARGSVVRHVALEGETWLTRDQFNTDRSTAQVLGVAVLDANGDGQVELVAWDRVSKKLLVLARRDGVFRPVGSIDVGPLEFLFLQAVDLNGDQRPDLLIAGADKFAVVINGQTGLTFQNVAGYESNREEARFADLIVGDANDDGLPDVVVSDTSAHFLEIVAFVPKRLQLLRGLAFKVFEQKSFRNTDDLLEPRQVALGDVDGDHRADLIVLVHDRILIYRQDSGQPQSKPIAGRE</sequence>
<protein>
    <submittedName>
        <fullName evidence="2">FG-GAP repeat protein</fullName>
    </submittedName>
</protein>
<dbReference type="OrthoDB" id="221146at2"/>
<dbReference type="InterPro" id="IPR028994">
    <property type="entry name" value="Integrin_alpha_N"/>
</dbReference>
<keyword evidence="3" id="KW-1185">Reference proteome</keyword>
<dbReference type="Gene3D" id="2.130.10.130">
    <property type="entry name" value="Integrin alpha, N-terminal"/>
    <property type="match status" value="3"/>
</dbReference>
<gene>
    <name evidence="2" type="ordered locus">Isop_0945</name>
</gene>
<dbReference type="Proteomes" id="UP000008631">
    <property type="component" value="Chromosome"/>
</dbReference>
<dbReference type="eggNOG" id="COG2706">
    <property type="taxonomic scope" value="Bacteria"/>
</dbReference>
<evidence type="ECO:0000256" key="1">
    <source>
        <dbReference type="ARBA" id="ARBA00022729"/>
    </source>
</evidence>
<organism evidence="2 3">
    <name type="scientific">Isosphaera pallida (strain ATCC 43644 / DSM 9630 / IS1B)</name>
    <dbReference type="NCBI Taxonomy" id="575540"/>
    <lineage>
        <taxon>Bacteria</taxon>
        <taxon>Pseudomonadati</taxon>
        <taxon>Planctomycetota</taxon>
        <taxon>Planctomycetia</taxon>
        <taxon>Isosphaerales</taxon>
        <taxon>Isosphaeraceae</taxon>
        <taxon>Isosphaera</taxon>
    </lineage>
</organism>
<dbReference type="KEGG" id="ipa:Isop_0945"/>
<dbReference type="HOGENOM" id="CLU_361258_0_0_0"/>
<proteinExistence type="predicted"/>
<dbReference type="InParanoid" id="E8R3G7"/>
<reference evidence="2 3" key="2">
    <citation type="journal article" date="2011" name="Stand. Genomic Sci.">
        <title>Complete genome sequence of Isosphaera pallida type strain (IS1B).</title>
        <authorList>
            <consortium name="US DOE Joint Genome Institute (JGI-PGF)"/>
            <person name="Goker M."/>
            <person name="Cleland D."/>
            <person name="Saunders E."/>
            <person name="Lapidus A."/>
            <person name="Nolan M."/>
            <person name="Lucas S."/>
            <person name="Hammon N."/>
            <person name="Deshpande S."/>
            <person name="Cheng J.F."/>
            <person name="Tapia R."/>
            <person name="Han C."/>
            <person name="Goodwin L."/>
            <person name="Pitluck S."/>
            <person name="Liolios K."/>
            <person name="Pagani I."/>
            <person name="Ivanova N."/>
            <person name="Mavromatis K."/>
            <person name="Pati A."/>
            <person name="Chen A."/>
            <person name="Palaniappan K."/>
            <person name="Land M."/>
            <person name="Hauser L."/>
            <person name="Chang Y.J."/>
            <person name="Jeffries C.D."/>
            <person name="Detter J.C."/>
            <person name="Beck B."/>
            <person name="Woyke T."/>
            <person name="Bristow J."/>
            <person name="Eisen J.A."/>
            <person name="Markowitz V."/>
            <person name="Hugenholtz P."/>
            <person name="Kyrpides N.C."/>
            <person name="Klenk H.P."/>
        </authorList>
    </citation>
    <scope>NUCLEOTIDE SEQUENCE [LARGE SCALE GENOMIC DNA]</scope>
    <source>
        <strain evidence="3">ATCC 43644 / DSM 9630 / IS1B</strain>
    </source>
</reference>
<dbReference type="PANTHER" id="PTHR45460">
    <property type="entry name" value="SIMILAR TO CYSTEINE PROTEINASE"/>
    <property type="match status" value="1"/>
</dbReference>
<dbReference type="InterPro" id="IPR013517">
    <property type="entry name" value="FG-GAP"/>
</dbReference>
<dbReference type="Pfam" id="PF13517">
    <property type="entry name" value="FG-GAP_3"/>
    <property type="match status" value="3"/>
</dbReference>
<dbReference type="SUPFAM" id="SSF69318">
    <property type="entry name" value="Integrin alpha N-terminal domain"/>
    <property type="match status" value="2"/>
</dbReference>
<dbReference type="PANTHER" id="PTHR45460:SF2">
    <property type="entry name" value="ALPHA 1,3 GLUCANASE, GH71 FAMILY (EUROFUNG)"/>
    <property type="match status" value="1"/>
</dbReference>
<name>E8R3G7_ISOPI</name>
<reference key="1">
    <citation type="submission" date="2010-11" db="EMBL/GenBank/DDBJ databases">
        <title>The complete sequence of chromosome of Isophaera pallida ATCC 43644.</title>
        <authorList>
            <consortium name="US DOE Joint Genome Institute (JGI-PGF)"/>
            <person name="Lucas S."/>
            <person name="Copeland A."/>
            <person name="Lapidus A."/>
            <person name="Bruce D."/>
            <person name="Goodwin L."/>
            <person name="Pitluck S."/>
            <person name="Kyrpides N."/>
            <person name="Mavromatis K."/>
            <person name="Pagani I."/>
            <person name="Ivanova N."/>
            <person name="Saunders E."/>
            <person name="Brettin T."/>
            <person name="Detter J.C."/>
            <person name="Han C."/>
            <person name="Tapia R."/>
            <person name="Land M."/>
            <person name="Hauser L."/>
            <person name="Markowitz V."/>
            <person name="Cheng J.-F."/>
            <person name="Hugenholtz P."/>
            <person name="Woyke T."/>
            <person name="Wu D."/>
            <person name="Eisen J.A."/>
        </authorList>
    </citation>
    <scope>NUCLEOTIDE SEQUENCE</scope>
    <source>
        <strain>ATCC 43644</strain>
    </source>
</reference>